<reference evidence="5" key="1">
    <citation type="journal article" date="2016" name="Proc. Natl. Acad. Sci. U.S.A.">
        <title>Lipid metabolic changes in an early divergent fungus govern the establishment of a mutualistic symbiosis with endobacteria.</title>
        <authorList>
            <person name="Lastovetsky O.A."/>
            <person name="Gaspar M.L."/>
            <person name="Mondo S.J."/>
            <person name="LaButti K.M."/>
            <person name="Sandor L."/>
            <person name="Grigoriev I.V."/>
            <person name="Henry S.A."/>
            <person name="Pawlowska T.E."/>
        </authorList>
    </citation>
    <scope>NUCLEOTIDE SEQUENCE [LARGE SCALE GENOMIC DNA]</scope>
    <source>
        <strain evidence="5">ATCC 52814</strain>
    </source>
</reference>
<accession>A0A1X0RD90</accession>
<dbReference type="InterPro" id="IPR011515">
    <property type="entry name" value="Shugoshin_C"/>
</dbReference>
<evidence type="ECO:0000313" key="5">
    <source>
        <dbReference type="EMBL" id="ORE10004.1"/>
    </source>
</evidence>
<dbReference type="GO" id="GO:0000775">
    <property type="term" value="C:chromosome, centromeric region"/>
    <property type="evidence" value="ECO:0007669"/>
    <property type="project" value="InterPro"/>
</dbReference>
<evidence type="ECO:0000256" key="1">
    <source>
        <dbReference type="ARBA" id="ARBA00010845"/>
    </source>
</evidence>
<organism evidence="5">
    <name type="scientific">Rhizopus microsporus var. microsporus</name>
    <dbReference type="NCBI Taxonomy" id="86635"/>
    <lineage>
        <taxon>Eukaryota</taxon>
        <taxon>Fungi</taxon>
        <taxon>Fungi incertae sedis</taxon>
        <taxon>Mucoromycota</taxon>
        <taxon>Mucoromycotina</taxon>
        <taxon>Mucoromycetes</taxon>
        <taxon>Mucorales</taxon>
        <taxon>Mucorineae</taxon>
        <taxon>Rhizopodaceae</taxon>
        <taxon>Rhizopus</taxon>
    </lineage>
</organism>
<dbReference type="Proteomes" id="UP000242414">
    <property type="component" value="Unassembled WGS sequence"/>
</dbReference>
<keyword evidence="2" id="KW-0159">Chromosome partition</keyword>
<feature type="compositionally biased region" description="Polar residues" evidence="3">
    <location>
        <begin position="66"/>
        <end position="75"/>
    </location>
</feature>
<proteinExistence type="inferred from homology"/>
<dbReference type="GO" id="GO:0045132">
    <property type="term" value="P:meiotic chromosome segregation"/>
    <property type="evidence" value="ECO:0007669"/>
    <property type="project" value="InterPro"/>
</dbReference>
<feature type="compositionally biased region" description="Basic residues" evidence="3">
    <location>
        <begin position="54"/>
        <end position="65"/>
    </location>
</feature>
<dbReference type="OrthoDB" id="2283630at2759"/>
<evidence type="ECO:0000259" key="4">
    <source>
        <dbReference type="Pfam" id="PF07557"/>
    </source>
</evidence>
<dbReference type="AlphaFoldDB" id="A0A1X0RD90"/>
<dbReference type="EMBL" id="KV921870">
    <property type="protein sequence ID" value="ORE10004.1"/>
    <property type="molecule type" value="Genomic_DNA"/>
</dbReference>
<dbReference type="GO" id="GO:0005634">
    <property type="term" value="C:nucleus"/>
    <property type="evidence" value="ECO:0007669"/>
    <property type="project" value="InterPro"/>
</dbReference>
<protein>
    <recommendedName>
        <fullName evidence="4">Shugoshin C-terminal domain-containing protein</fullName>
    </recommendedName>
</protein>
<dbReference type="Pfam" id="PF07557">
    <property type="entry name" value="Shugoshin_C"/>
    <property type="match status" value="1"/>
</dbReference>
<evidence type="ECO:0000256" key="2">
    <source>
        <dbReference type="ARBA" id="ARBA00022829"/>
    </source>
</evidence>
<dbReference type="VEuPathDB" id="FungiDB:BCV72DRAFT_43303"/>
<name>A0A1X0RD90_RHIZD</name>
<comment type="similarity">
    <text evidence="1">Belongs to the shugoshin family.</text>
</comment>
<feature type="compositionally biased region" description="Basic and acidic residues" evidence="3">
    <location>
        <begin position="76"/>
        <end position="89"/>
    </location>
</feature>
<feature type="region of interest" description="Disordered" evidence="3">
    <location>
        <begin position="54"/>
        <end position="118"/>
    </location>
</feature>
<feature type="domain" description="Shugoshin C-terminal" evidence="4">
    <location>
        <begin position="84"/>
        <end position="108"/>
    </location>
</feature>
<evidence type="ECO:0000256" key="3">
    <source>
        <dbReference type="SAM" id="MobiDB-lite"/>
    </source>
</evidence>
<sequence length="118" mass="14041">MNIEEIVKRFNEQNVEVIKQNIRLNQRVTLLEQKIIELQKESFELKLENERLKRKKQSRKVKKKTSNISVYIDNDQSTKQEKHAREKRSCANKPVNYALPNVKSKLRKGDPFTFGNEQ</sequence>
<gene>
    <name evidence="5" type="ORF">BCV72DRAFT_43303</name>
</gene>